<dbReference type="InterPro" id="IPR001387">
    <property type="entry name" value="Cro/C1-type_HTH"/>
</dbReference>
<protein>
    <recommendedName>
        <fullName evidence="2">HTH cro/C1-type domain-containing protein</fullName>
    </recommendedName>
</protein>
<dbReference type="SMART" id="SM00530">
    <property type="entry name" value="HTH_XRE"/>
    <property type="match status" value="1"/>
</dbReference>
<dbReference type="AlphaFoldDB" id="A0A2Z5PD39"/>
<dbReference type="PANTHER" id="PTHR46558:SF4">
    <property type="entry name" value="DNA-BIDING PHAGE PROTEIN"/>
    <property type="match status" value="1"/>
</dbReference>
<dbReference type="InterPro" id="IPR010982">
    <property type="entry name" value="Lambda_DNA-bd_dom_sf"/>
</dbReference>
<dbReference type="EMBL" id="AP011526">
    <property type="protein sequence ID" value="BAP60842.1"/>
    <property type="molecule type" value="Genomic_DNA"/>
</dbReference>
<evidence type="ECO:0000313" key="4">
    <source>
        <dbReference type="Proteomes" id="UP000264208"/>
    </source>
</evidence>
<name>A0A2Z5PD39_METMI</name>
<organism evidence="3 4">
    <name type="scientific">Methanococcus maripaludis KA1</name>
    <dbReference type="NCBI Taxonomy" id="637914"/>
    <lineage>
        <taxon>Archaea</taxon>
        <taxon>Methanobacteriati</taxon>
        <taxon>Methanobacteriota</taxon>
        <taxon>Methanomada group</taxon>
        <taxon>Methanococci</taxon>
        <taxon>Methanococcales</taxon>
        <taxon>Methanococcaceae</taxon>
        <taxon>Methanococcus</taxon>
    </lineage>
</organism>
<dbReference type="PROSITE" id="PS50943">
    <property type="entry name" value="HTH_CROC1"/>
    <property type="match status" value="1"/>
</dbReference>
<dbReference type="RefSeq" id="WP_011170618.1">
    <property type="nucleotide sequence ID" value="NZ_AP011526.1"/>
</dbReference>
<evidence type="ECO:0000259" key="2">
    <source>
        <dbReference type="PROSITE" id="PS50943"/>
    </source>
</evidence>
<dbReference type="Pfam" id="PF01381">
    <property type="entry name" value="HTH_3"/>
    <property type="match status" value="1"/>
</dbReference>
<dbReference type="CDD" id="cd00093">
    <property type="entry name" value="HTH_XRE"/>
    <property type="match status" value="1"/>
</dbReference>
<proteinExistence type="predicted"/>
<sequence>MKNKIKVFRAMHNLTQENLAKKLNVTRQTIIAIEKEKYDPSLELAFKIAELFEAKIEDVFIYESTQK</sequence>
<dbReference type="GeneID" id="10982006"/>
<feature type="domain" description="HTH cro/C1-type" evidence="2">
    <location>
        <begin position="5"/>
        <end position="59"/>
    </location>
</feature>
<accession>A0A2Z5PD39</accession>
<evidence type="ECO:0000313" key="3">
    <source>
        <dbReference type="EMBL" id="BAP60842.1"/>
    </source>
</evidence>
<dbReference type="KEGG" id="mmak:MMKA1_07250"/>
<evidence type="ECO:0000256" key="1">
    <source>
        <dbReference type="ARBA" id="ARBA00023125"/>
    </source>
</evidence>
<gene>
    <name evidence="3" type="ORF">MMKA1_07250</name>
</gene>
<reference evidence="3 4" key="1">
    <citation type="submission" date="2009-06" db="EMBL/GenBank/DDBJ databases">
        <title>Molecular Evidence for Microbiologically Influenced Corrosion from genome of Methanogen.</title>
        <authorList>
            <person name="Ito N."/>
            <person name="Tsurumaru H."/>
            <person name="Shimizu A."/>
            <person name="Harada T."/>
            <person name="Hosoyama A."/>
            <person name="Horikawa H."/>
            <person name="Wakai S."/>
            <person name="Sasaki K."/>
            <person name="Nishijima K."/>
            <person name="Ataku H."/>
            <person name="Yamazaki J."/>
            <person name="Mise M."/>
            <person name="Yamazaki S."/>
            <person name="Tanikawa S."/>
            <person name="Harayama S."/>
            <person name="Fujita N."/>
        </authorList>
    </citation>
    <scope>NUCLEOTIDE SEQUENCE [LARGE SCALE GENOMIC DNA]</scope>
    <source>
        <strain evidence="4">KA1 ( NBRC 102054)</strain>
    </source>
</reference>
<dbReference type="SUPFAM" id="SSF47413">
    <property type="entry name" value="lambda repressor-like DNA-binding domains"/>
    <property type="match status" value="1"/>
</dbReference>
<dbReference type="Proteomes" id="UP000264208">
    <property type="component" value="Chromosome"/>
</dbReference>
<dbReference type="PANTHER" id="PTHR46558">
    <property type="entry name" value="TRACRIPTIONAL REGULATORY PROTEIN-RELATED-RELATED"/>
    <property type="match status" value="1"/>
</dbReference>
<dbReference type="Gene3D" id="1.10.260.40">
    <property type="entry name" value="lambda repressor-like DNA-binding domains"/>
    <property type="match status" value="1"/>
</dbReference>
<dbReference type="GO" id="GO:0003677">
    <property type="term" value="F:DNA binding"/>
    <property type="evidence" value="ECO:0007669"/>
    <property type="project" value="UniProtKB-KW"/>
</dbReference>
<keyword evidence="1" id="KW-0238">DNA-binding</keyword>
<dbReference type="GeneID" id="41279142"/>